<accession>A0A103XJ75</accession>
<dbReference type="SUPFAM" id="SSF56112">
    <property type="entry name" value="Protein kinase-like (PK-like)"/>
    <property type="match status" value="1"/>
</dbReference>
<gene>
    <name evidence="2" type="ORF">Ccrd_006354</name>
</gene>
<dbReference type="AlphaFoldDB" id="A0A103XJ75"/>
<dbReference type="InterPro" id="IPR017441">
    <property type="entry name" value="Protein_kinase_ATP_BS"/>
</dbReference>
<dbReference type="PROSITE" id="PS00107">
    <property type="entry name" value="PROTEIN_KINASE_ATP"/>
    <property type="match status" value="1"/>
</dbReference>
<dbReference type="Gramene" id="KVH91643">
    <property type="protein sequence ID" value="KVH91643"/>
    <property type="gene ID" value="Ccrd_006354"/>
</dbReference>
<feature type="binding site" evidence="1">
    <location>
        <position position="74"/>
    </location>
    <ligand>
        <name>ATP</name>
        <dbReference type="ChEBI" id="CHEBI:30616"/>
    </ligand>
</feature>
<dbReference type="GO" id="GO:0004714">
    <property type="term" value="F:transmembrane receptor protein tyrosine kinase activity"/>
    <property type="evidence" value="ECO:0007669"/>
    <property type="project" value="InterPro"/>
</dbReference>
<dbReference type="EMBL" id="LEKV01004915">
    <property type="protein sequence ID" value="KVH91643.1"/>
    <property type="molecule type" value="Genomic_DNA"/>
</dbReference>
<organism evidence="2 3">
    <name type="scientific">Cynara cardunculus var. scolymus</name>
    <name type="common">Globe artichoke</name>
    <name type="synonym">Cynara scolymus</name>
    <dbReference type="NCBI Taxonomy" id="59895"/>
    <lineage>
        <taxon>Eukaryota</taxon>
        <taxon>Viridiplantae</taxon>
        <taxon>Streptophyta</taxon>
        <taxon>Embryophyta</taxon>
        <taxon>Tracheophyta</taxon>
        <taxon>Spermatophyta</taxon>
        <taxon>Magnoliopsida</taxon>
        <taxon>eudicotyledons</taxon>
        <taxon>Gunneridae</taxon>
        <taxon>Pentapetalae</taxon>
        <taxon>asterids</taxon>
        <taxon>campanulids</taxon>
        <taxon>Asterales</taxon>
        <taxon>Asteraceae</taxon>
        <taxon>Carduoideae</taxon>
        <taxon>Cardueae</taxon>
        <taxon>Carduinae</taxon>
        <taxon>Cynara</taxon>
    </lineage>
</organism>
<dbReference type="STRING" id="59895.A0A103XJ75"/>
<dbReference type="InterPro" id="IPR011009">
    <property type="entry name" value="Kinase-like_dom_sf"/>
</dbReference>
<protein>
    <submittedName>
        <fullName evidence="2">Concanavalin A-like lectin/glucanase, subgroup</fullName>
    </submittedName>
</protein>
<sequence length="85" mass="9400">MEPEDRFELLFPFENGAGDVASHEFEHLRLQLETIKSATSNFAAENCIGNGGFGKVYKGELDIHSKGQSVVAFKRLDRVFGQGNP</sequence>
<evidence type="ECO:0000313" key="3">
    <source>
        <dbReference type="Proteomes" id="UP000243975"/>
    </source>
</evidence>
<dbReference type="OMA" id="FAAENCI"/>
<dbReference type="SMR" id="A0A103XJ75"/>
<dbReference type="GO" id="GO:0009506">
    <property type="term" value="C:plasmodesma"/>
    <property type="evidence" value="ECO:0007669"/>
    <property type="project" value="TreeGrafter"/>
</dbReference>
<proteinExistence type="predicted"/>
<evidence type="ECO:0000313" key="2">
    <source>
        <dbReference type="EMBL" id="KVH91643.1"/>
    </source>
</evidence>
<reference evidence="2 3" key="1">
    <citation type="journal article" date="2016" name="Sci. Rep.">
        <title>The genome sequence of the outbreeding globe artichoke constructed de novo incorporating a phase-aware low-pass sequencing strategy of F1 progeny.</title>
        <authorList>
            <person name="Scaglione D."/>
            <person name="Reyes-Chin-Wo S."/>
            <person name="Acquadro A."/>
            <person name="Froenicke L."/>
            <person name="Portis E."/>
            <person name="Beitel C."/>
            <person name="Tirone M."/>
            <person name="Mauro R."/>
            <person name="Lo Monaco A."/>
            <person name="Mauromicale G."/>
            <person name="Faccioli P."/>
            <person name="Cattivelli L."/>
            <person name="Rieseberg L."/>
            <person name="Michelmore R."/>
            <person name="Lanteri S."/>
        </authorList>
    </citation>
    <scope>NUCLEOTIDE SEQUENCE [LARGE SCALE GENOMIC DNA]</scope>
    <source>
        <strain evidence="2">2C</strain>
    </source>
</reference>
<keyword evidence="1" id="KW-0067">ATP-binding</keyword>
<dbReference type="InterPro" id="IPR045272">
    <property type="entry name" value="ANXUR1/2-like"/>
</dbReference>
<comment type="caution">
    <text evidence="2">The sequence shown here is derived from an EMBL/GenBank/DDBJ whole genome shotgun (WGS) entry which is preliminary data.</text>
</comment>
<name>A0A103XJ75_CYNCS</name>
<dbReference type="Proteomes" id="UP000243975">
    <property type="component" value="Unassembled WGS sequence"/>
</dbReference>
<dbReference type="Gene3D" id="3.30.200.20">
    <property type="entry name" value="Phosphorylase Kinase, domain 1"/>
    <property type="match status" value="1"/>
</dbReference>
<keyword evidence="3" id="KW-1185">Reference proteome</keyword>
<dbReference type="PANTHER" id="PTHR27003:SF481">
    <property type="entry name" value="CONCANAVALIN A-LIKE LECTIN_GLUCANASE DOMAIN-CONTAINING PROTEIN-RELATED"/>
    <property type="match status" value="1"/>
</dbReference>
<dbReference type="PANTHER" id="PTHR27003">
    <property type="entry name" value="OS07G0166700 PROTEIN"/>
    <property type="match status" value="1"/>
</dbReference>
<dbReference type="GO" id="GO:0005886">
    <property type="term" value="C:plasma membrane"/>
    <property type="evidence" value="ECO:0007669"/>
    <property type="project" value="TreeGrafter"/>
</dbReference>
<dbReference type="GO" id="GO:0005524">
    <property type="term" value="F:ATP binding"/>
    <property type="evidence" value="ECO:0007669"/>
    <property type="project" value="UniProtKB-UniRule"/>
</dbReference>
<evidence type="ECO:0000256" key="1">
    <source>
        <dbReference type="PROSITE-ProRule" id="PRU10141"/>
    </source>
</evidence>
<keyword evidence="1" id="KW-0547">Nucleotide-binding</keyword>